<dbReference type="EC" id="2.7.7.65" evidence="1"/>
<dbReference type="GO" id="GO:0043709">
    <property type="term" value="P:cell adhesion involved in single-species biofilm formation"/>
    <property type="evidence" value="ECO:0007669"/>
    <property type="project" value="TreeGrafter"/>
</dbReference>
<dbReference type="InterPro" id="IPR000160">
    <property type="entry name" value="GGDEF_dom"/>
</dbReference>
<evidence type="ECO:0000313" key="5">
    <source>
        <dbReference type="EMBL" id="MXQ12474.1"/>
    </source>
</evidence>
<dbReference type="CDD" id="cd01949">
    <property type="entry name" value="GGDEF"/>
    <property type="match status" value="1"/>
</dbReference>
<feature type="transmembrane region" description="Helical" evidence="3">
    <location>
        <begin position="67"/>
        <end position="90"/>
    </location>
</feature>
<dbReference type="InterPro" id="IPR043128">
    <property type="entry name" value="Rev_trsase/Diguanyl_cyclase"/>
</dbReference>
<dbReference type="OrthoDB" id="9812260at2"/>
<evidence type="ECO:0000313" key="6">
    <source>
        <dbReference type="Proteomes" id="UP000436483"/>
    </source>
</evidence>
<feature type="transmembrane region" description="Helical" evidence="3">
    <location>
        <begin position="102"/>
        <end position="122"/>
    </location>
</feature>
<dbReference type="PROSITE" id="PS50887">
    <property type="entry name" value="GGDEF"/>
    <property type="match status" value="1"/>
</dbReference>
<dbReference type="InterPro" id="IPR029787">
    <property type="entry name" value="Nucleotide_cyclase"/>
</dbReference>
<feature type="region of interest" description="Disordered" evidence="2">
    <location>
        <begin position="375"/>
        <end position="394"/>
    </location>
</feature>
<feature type="transmembrane region" description="Helical" evidence="3">
    <location>
        <begin position="38"/>
        <end position="61"/>
    </location>
</feature>
<feature type="domain" description="GGDEF" evidence="4">
    <location>
        <begin position="242"/>
        <end position="374"/>
    </location>
</feature>
<dbReference type="FunFam" id="3.30.70.270:FF:000001">
    <property type="entry name" value="Diguanylate cyclase domain protein"/>
    <property type="match status" value="1"/>
</dbReference>
<dbReference type="PANTHER" id="PTHR45138:SF24">
    <property type="entry name" value="DIGUANYLATE CYCLASE DGCC-RELATED"/>
    <property type="match status" value="1"/>
</dbReference>
<dbReference type="Pfam" id="PF00990">
    <property type="entry name" value="GGDEF"/>
    <property type="match status" value="1"/>
</dbReference>
<feature type="transmembrane region" description="Helical" evidence="3">
    <location>
        <begin position="128"/>
        <end position="147"/>
    </location>
</feature>
<dbReference type="GO" id="GO:0052621">
    <property type="term" value="F:diguanylate cyclase activity"/>
    <property type="evidence" value="ECO:0007669"/>
    <property type="project" value="UniProtKB-EC"/>
</dbReference>
<dbReference type="Gene3D" id="3.30.70.270">
    <property type="match status" value="1"/>
</dbReference>
<proteinExistence type="predicted"/>
<keyword evidence="3" id="KW-0472">Membrane</keyword>
<protein>
    <recommendedName>
        <fullName evidence="1">diguanylate cyclase</fullName>
        <ecNumber evidence="1">2.7.7.65</ecNumber>
    </recommendedName>
</protein>
<evidence type="ECO:0000256" key="1">
    <source>
        <dbReference type="ARBA" id="ARBA00012528"/>
    </source>
</evidence>
<sequence length="394" mass="42737">MMYKDRAFSLPKSRLMRWFADPNQDAPFEIRAALISSLYGTLPIFIGGVANTVLVSAVIAARRPEPAFLAWFVFEVLLCLARTCLILIAYKAADEARETPTDLYLVLALVWAASVGAGGFISLLSGDWVIAALACLSSAAMMGGICFRNFAAPRLATAMMVLSFGPICLGAVLSGELIMLLTALQIPFYLYAMSKAVYRLSAMLVSTMRAERDSDQQARHDELTGLPNRRFLMKAAQDSAALPMVMALVDIDHFKSVNDTYGHQVGDIVLQKIGRMITAHLATFGMVARFGGEEFALIAPEASVHEVVQAVRGLLEEVEKTPIQAAGQRVQVTLSAGIAYCGPGEGLEQVYSAADTSLYLAKRSGRNRIEVAEWSRKAGSDAGESRRGLRREVS</sequence>
<evidence type="ECO:0000256" key="2">
    <source>
        <dbReference type="SAM" id="MobiDB-lite"/>
    </source>
</evidence>
<evidence type="ECO:0000259" key="4">
    <source>
        <dbReference type="PROSITE" id="PS50887"/>
    </source>
</evidence>
<name>A0A7X3MSL2_9HYPH</name>
<evidence type="ECO:0000256" key="3">
    <source>
        <dbReference type="SAM" id="Phobius"/>
    </source>
</evidence>
<keyword evidence="3" id="KW-0812">Transmembrane</keyword>
<comment type="caution">
    <text evidence="5">The sequence shown here is derived from an EMBL/GenBank/DDBJ whole genome shotgun (WGS) entry which is preliminary data.</text>
</comment>
<gene>
    <name evidence="5" type="ORF">GR328_13590</name>
</gene>
<dbReference type="EMBL" id="WURB01000008">
    <property type="protein sequence ID" value="MXQ12474.1"/>
    <property type="molecule type" value="Genomic_DNA"/>
</dbReference>
<dbReference type="SMART" id="SM00267">
    <property type="entry name" value="GGDEF"/>
    <property type="match status" value="1"/>
</dbReference>
<dbReference type="GO" id="GO:0005886">
    <property type="term" value="C:plasma membrane"/>
    <property type="evidence" value="ECO:0007669"/>
    <property type="project" value="TreeGrafter"/>
</dbReference>
<dbReference type="SUPFAM" id="SSF55073">
    <property type="entry name" value="Nucleotide cyclase"/>
    <property type="match status" value="1"/>
</dbReference>
<dbReference type="AlphaFoldDB" id="A0A7X3MSL2"/>
<dbReference type="NCBIfam" id="TIGR00254">
    <property type="entry name" value="GGDEF"/>
    <property type="match status" value="1"/>
</dbReference>
<dbReference type="GO" id="GO:1902201">
    <property type="term" value="P:negative regulation of bacterial-type flagellum-dependent cell motility"/>
    <property type="evidence" value="ECO:0007669"/>
    <property type="project" value="TreeGrafter"/>
</dbReference>
<dbReference type="InterPro" id="IPR050469">
    <property type="entry name" value="Diguanylate_Cyclase"/>
</dbReference>
<accession>A0A7X3MSL2</accession>
<reference evidence="5 6" key="1">
    <citation type="submission" date="2019-12" db="EMBL/GenBank/DDBJ databases">
        <authorList>
            <person name="Yuan C.-G."/>
        </authorList>
    </citation>
    <scope>NUCLEOTIDE SEQUENCE [LARGE SCALE GENOMIC DNA]</scope>
    <source>
        <strain evidence="5 6">KCTC 23863</strain>
    </source>
</reference>
<dbReference type="RefSeq" id="WP_160885050.1">
    <property type="nucleotide sequence ID" value="NZ_WURB01000008.1"/>
</dbReference>
<reference evidence="5 6" key="2">
    <citation type="submission" date="2020-01" db="EMBL/GenBank/DDBJ databases">
        <title>Microvirga sp. nov., an arsenate reduction bacterium isolated from Tibet hotspring sediments.</title>
        <authorList>
            <person name="Xian W.-D."/>
            <person name="Li W.-J."/>
        </authorList>
    </citation>
    <scope>NUCLEOTIDE SEQUENCE [LARGE SCALE GENOMIC DNA]</scope>
    <source>
        <strain evidence="5 6">KCTC 23863</strain>
    </source>
</reference>
<organism evidence="5 6">
    <name type="scientific">Microvirga makkahensis</name>
    <dbReference type="NCBI Taxonomy" id="1128670"/>
    <lineage>
        <taxon>Bacteria</taxon>
        <taxon>Pseudomonadati</taxon>
        <taxon>Pseudomonadota</taxon>
        <taxon>Alphaproteobacteria</taxon>
        <taxon>Hyphomicrobiales</taxon>
        <taxon>Methylobacteriaceae</taxon>
        <taxon>Microvirga</taxon>
    </lineage>
</organism>
<feature type="transmembrane region" description="Helical" evidence="3">
    <location>
        <begin position="159"/>
        <end position="182"/>
    </location>
</feature>
<keyword evidence="6" id="KW-1185">Reference proteome</keyword>
<dbReference type="PANTHER" id="PTHR45138">
    <property type="entry name" value="REGULATORY COMPONENTS OF SENSORY TRANSDUCTION SYSTEM"/>
    <property type="match status" value="1"/>
</dbReference>
<keyword evidence="3" id="KW-1133">Transmembrane helix</keyword>
<dbReference type="Proteomes" id="UP000436483">
    <property type="component" value="Unassembled WGS sequence"/>
</dbReference>